<dbReference type="EMBL" id="JAMPKM010000002">
    <property type="protein sequence ID" value="MEP0816576.1"/>
    <property type="molecule type" value="Genomic_DNA"/>
</dbReference>
<dbReference type="RefSeq" id="WP_190434018.1">
    <property type="nucleotide sequence ID" value="NZ_JAMPKM010000002.1"/>
</dbReference>
<feature type="domain" description="STAS" evidence="1">
    <location>
        <begin position="28"/>
        <end position="78"/>
    </location>
</feature>
<keyword evidence="3" id="KW-1185">Reference proteome</keyword>
<proteinExistence type="predicted"/>
<sequence length="182" mass="19424">MKTVINSTTNTLNSDAIGVEEEATTPTVVLQPQGCLNTASSPGFQQELEQALAGAASAVIVDLLHVEAVEPAGVSVLLAGIKLATSLNKSLSIWSMSRVTRVALETEWGRQRAATLGTWSDLCKQEFELFLRTNSWARKQSVAAQAVAAQAAAKIPVNIPVPRRMSYVAGSTDLEMRTQQTA</sequence>
<dbReference type="Gene3D" id="3.30.750.24">
    <property type="entry name" value="STAS domain"/>
    <property type="match status" value="1"/>
</dbReference>
<comment type="caution">
    <text evidence="2">The sequence shown here is derived from an EMBL/GenBank/DDBJ whole genome shotgun (WGS) entry which is preliminary data.</text>
</comment>
<dbReference type="InterPro" id="IPR002645">
    <property type="entry name" value="STAS_dom"/>
</dbReference>
<gene>
    <name evidence="2" type="ORF">NC998_05650</name>
</gene>
<evidence type="ECO:0000313" key="2">
    <source>
        <dbReference type="EMBL" id="MEP0816576.1"/>
    </source>
</evidence>
<name>A0ABV0J690_9CYAN</name>
<evidence type="ECO:0000313" key="3">
    <source>
        <dbReference type="Proteomes" id="UP001464891"/>
    </source>
</evidence>
<dbReference type="Proteomes" id="UP001464891">
    <property type="component" value="Unassembled WGS sequence"/>
</dbReference>
<dbReference type="InterPro" id="IPR036513">
    <property type="entry name" value="STAS_dom_sf"/>
</dbReference>
<reference evidence="2 3" key="1">
    <citation type="submission" date="2022-04" db="EMBL/GenBank/DDBJ databases">
        <title>Positive selection, recombination, and allopatry shape intraspecific diversity of widespread and dominant cyanobacteria.</title>
        <authorList>
            <person name="Wei J."/>
            <person name="Shu W."/>
            <person name="Hu C."/>
        </authorList>
    </citation>
    <scope>NUCLEOTIDE SEQUENCE [LARGE SCALE GENOMIC DNA]</scope>
    <source>
        <strain evidence="2 3">GB2-A4</strain>
    </source>
</reference>
<accession>A0ABV0J690</accession>
<dbReference type="SUPFAM" id="SSF52091">
    <property type="entry name" value="SpoIIaa-like"/>
    <property type="match status" value="1"/>
</dbReference>
<organism evidence="2 3">
    <name type="scientific">Trichocoleus desertorum GB2-A4</name>
    <dbReference type="NCBI Taxonomy" id="2933944"/>
    <lineage>
        <taxon>Bacteria</taxon>
        <taxon>Bacillati</taxon>
        <taxon>Cyanobacteriota</taxon>
        <taxon>Cyanophyceae</taxon>
        <taxon>Leptolyngbyales</taxon>
        <taxon>Trichocoleusaceae</taxon>
        <taxon>Trichocoleus</taxon>
    </lineage>
</organism>
<evidence type="ECO:0000259" key="1">
    <source>
        <dbReference type="PROSITE" id="PS50801"/>
    </source>
</evidence>
<dbReference type="Pfam" id="PF01740">
    <property type="entry name" value="STAS"/>
    <property type="match status" value="1"/>
</dbReference>
<protein>
    <submittedName>
        <fullName evidence="2">STAS domain-containing protein</fullName>
    </submittedName>
</protein>
<dbReference type="PROSITE" id="PS50801">
    <property type="entry name" value="STAS"/>
    <property type="match status" value="1"/>
</dbReference>
<dbReference type="CDD" id="cd07043">
    <property type="entry name" value="STAS_anti-anti-sigma_factors"/>
    <property type="match status" value="1"/>
</dbReference>